<dbReference type="RefSeq" id="WP_036081334.1">
    <property type="nucleotide sequence ID" value="NZ_AODE01000031.1"/>
</dbReference>
<dbReference type="GO" id="GO:0043565">
    <property type="term" value="F:sequence-specific DNA binding"/>
    <property type="evidence" value="ECO:0007669"/>
    <property type="project" value="TreeGrafter"/>
</dbReference>
<dbReference type="OrthoDB" id="9805629at2"/>
<comment type="similarity">
    <text evidence="1">Belongs to the N(4)/N(6)-methyltransferase family.</text>
</comment>
<dbReference type="AlphaFoldDB" id="W7BNL9"/>
<dbReference type="STRING" id="1265820.PCORN_14879"/>
<dbReference type="InterPro" id="IPR012263">
    <property type="entry name" value="M_m6A_EcoRV"/>
</dbReference>
<dbReference type="GO" id="GO:0009007">
    <property type="term" value="F:site-specific DNA-methyltransferase (adenine-specific) activity"/>
    <property type="evidence" value="ECO:0007669"/>
    <property type="project" value="UniProtKB-EC"/>
</dbReference>
<evidence type="ECO:0000256" key="3">
    <source>
        <dbReference type="ARBA" id="ARBA00022603"/>
    </source>
</evidence>
<dbReference type="PANTHER" id="PTHR30481">
    <property type="entry name" value="DNA ADENINE METHYLASE"/>
    <property type="match status" value="1"/>
</dbReference>
<evidence type="ECO:0000313" key="8">
    <source>
        <dbReference type="Proteomes" id="UP000019254"/>
    </source>
</evidence>
<dbReference type="Gene3D" id="1.10.1020.10">
    <property type="entry name" value="Adenine-specific Methyltransferase, Domain 2"/>
    <property type="match status" value="1"/>
</dbReference>
<evidence type="ECO:0000256" key="4">
    <source>
        <dbReference type="ARBA" id="ARBA00022679"/>
    </source>
</evidence>
<dbReference type="InterPro" id="IPR023095">
    <property type="entry name" value="Ade_MeTrfase_dom_2"/>
</dbReference>
<dbReference type="Proteomes" id="UP000019254">
    <property type="component" value="Unassembled WGS sequence"/>
</dbReference>
<evidence type="ECO:0000256" key="5">
    <source>
        <dbReference type="ARBA" id="ARBA00022691"/>
    </source>
</evidence>
<reference evidence="7 8" key="1">
    <citation type="journal article" date="2014" name="Int. J. Syst. Evol. Microbiol.">
        <title>Listeria floridensis sp. nov., Listeria aquatica sp. nov., Listeria cornellensis sp. nov., Listeria riparia sp. nov. and Listeria grandensis sp. nov., from agricultural and natural environments.</title>
        <authorList>
            <person name="den Bakker H.C."/>
            <person name="Warchocki S."/>
            <person name="Wright E.M."/>
            <person name="Allred A.F."/>
            <person name="Ahlstrom C."/>
            <person name="Manuel C.S."/>
            <person name="Stasiewicz M.J."/>
            <person name="Burrell A."/>
            <person name="Roof S."/>
            <person name="Strawn L."/>
            <person name="Fortes E.D."/>
            <person name="Nightingale K.K."/>
            <person name="Kephart D."/>
            <person name="Wiedmann M."/>
        </authorList>
    </citation>
    <scope>NUCLEOTIDE SEQUENCE [LARGE SCALE GENOMIC DNA]</scope>
    <source>
        <strain evidence="8">FSL F6-969</strain>
    </source>
</reference>
<dbReference type="EMBL" id="AODE01000031">
    <property type="protein sequence ID" value="EUJ26460.1"/>
    <property type="molecule type" value="Genomic_DNA"/>
</dbReference>
<keyword evidence="5" id="KW-0949">S-adenosyl-L-methionine</keyword>
<keyword evidence="4 7" id="KW-0808">Transferase</keyword>
<dbReference type="GO" id="GO:0009307">
    <property type="term" value="P:DNA restriction-modification system"/>
    <property type="evidence" value="ECO:0007669"/>
    <property type="project" value="InterPro"/>
</dbReference>
<dbReference type="InterPro" id="IPR012327">
    <property type="entry name" value="MeTrfase_D12"/>
</dbReference>
<comment type="caution">
    <text evidence="7">The sequence shown here is derived from an EMBL/GenBank/DDBJ whole genome shotgun (WGS) entry which is preliminary data.</text>
</comment>
<keyword evidence="8" id="KW-1185">Reference proteome</keyword>
<dbReference type="GO" id="GO:0006298">
    <property type="term" value="P:mismatch repair"/>
    <property type="evidence" value="ECO:0007669"/>
    <property type="project" value="TreeGrafter"/>
</dbReference>
<dbReference type="PATRIC" id="fig|1265820.5.peg.2939"/>
<dbReference type="PIRSF" id="PIRSF000398">
    <property type="entry name" value="M_m6A_EcoRV"/>
    <property type="match status" value="1"/>
</dbReference>
<dbReference type="EC" id="2.1.1.72" evidence="2"/>
<evidence type="ECO:0000256" key="2">
    <source>
        <dbReference type="ARBA" id="ARBA00011900"/>
    </source>
</evidence>
<evidence type="ECO:0000313" key="7">
    <source>
        <dbReference type="EMBL" id="EUJ26460.1"/>
    </source>
</evidence>
<dbReference type="PRINTS" id="PR00505">
    <property type="entry name" value="D12N6MTFRASE"/>
</dbReference>
<name>W7BNL9_9LIST</name>
<gene>
    <name evidence="7" type="ORF">PCORN_14879</name>
</gene>
<dbReference type="Pfam" id="PF02086">
    <property type="entry name" value="MethyltransfD12"/>
    <property type="match status" value="1"/>
</dbReference>
<comment type="catalytic activity">
    <reaction evidence="6">
        <text>a 2'-deoxyadenosine in DNA + S-adenosyl-L-methionine = an N(6)-methyl-2'-deoxyadenosine in DNA + S-adenosyl-L-homocysteine + H(+)</text>
        <dbReference type="Rhea" id="RHEA:15197"/>
        <dbReference type="Rhea" id="RHEA-COMP:12418"/>
        <dbReference type="Rhea" id="RHEA-COMP:12419"/>
        <dbReference type="ChEBI" id="CHEBI:15378"/>
        <dbReference type="ChEBI" id="CHEBI:57856"/>
        <dbReference type="ChEBI" id="CHEBI:59789"/>
        <dbReference type="ChEBI" id="CHEBI:90615"/>
        <dbReference type="ChEBI" id="CHEBI:90616"/>
        <dbReference type="EC" id="2.1.1.72"/>
    </reaction>
</comment>
<dbReference type="GO" id="GO:1904047">
    <property type="term" value="F:S-adenosyl-L-methionine binding"/>
    <property type="evidence" value="ECO:0007669"/>
    <property type="project" value="TreeGrafter"/>
</dbReference>
<evidence type="ECO:0000256" key="6">
    <source>
        <dbReference type="ARBA" id="ARBA00047942"/>
    </source>
</evidence>
<organism evidence="7 8">
    <name type="scientific">Listeria cornellensis FSL F6-0969</name>
    <dbReference type="NCBI Taxonomy" id="1265820"/>
    <lineage>
        <taxon>Bacteria</taxon>
        <taxon>Bacillati</taxon>
        <taxon>Bacillota</taxon>
        <taxon>Bacilli</taxon>
        <taxon>Bacillales</taxon>
        <taxon>Listeriaceae</taxon>
        <taxon>Listeria</taxon>
    </lineage>
</organism>
<accession>W7BNL9</accession>
<dbReference type="SUPFAM" id="SSF53335">
    <property type="entry name" value="S-adenosyl-L-methionine-dependent methyltransferases"/>
    <property type="match status" value="1"/>
</dbReference>
<evidence type="ECO:0000256" key="1">
    <source>
        <dbReference type="ARBA" id="ARBA00006594"/>
    </source>
</evidence>
<dbReference type="GO" id="GO:0032259">
    <property type="term" value="P:methylation"/>
    <property type="evidence" value="ECO:0007669"/>
    <property type="project" value="UniProtKB-KW"/>
</dbReference>
<protein>
    <recommendedName>
        <fullName evidence="2">site-specific DNA-methyltransferase (adenine-specific)</fullName>
        <ecNumber evidence="2">2.1.1.72</ecNumber>
    </recommendedName>
</protein>
<dbReference type="Gene3D" id="3.40.50.150">
    <property type="entry name" value="Vaccinia Virus protein VP39"/>
    <property type="match status" value="1"/>
</dbReference>
<dbReference type="InterPro" id="IPR029063">
    <property type="entry name" value="SAM-dependent_MTases_sf"/>
</dbReference>
<sequence length="287" mass="33654">MNPSPLRYPGGKYKLYKYVKELVITNGSTTYIEPFGGGSAISLALLIEGVVNRIIINDFDYTIYCFWNSVINDTDNFVKMIENTDVNIDEWRRQKEVRNNIDYFSELEVGFSTFFLNRTNRSGIIDKAGPIGGFDQMGNYKMDCRFNKPALINKIRIIERYKNKITLKNMEAIDFINDEILITRNSFTFFDPPYYKKGPGLYKNFYQHGDHLNLANEIHNVMKNRRWIVTYDSTNEIKEMYQANSGMEFNLQYTLQNKRAGKEVMFFSKKTKSLLKPEQYLSVTEYL</sequence>
<proteinExistence type="inferred from homology"/>
<dbReference type="PANTHER" id="PTHR30481:SF2">
    <property type="entry name" value="SITE-SPECIFIC DNA-METHYLTRANSFERASE (ADENINE-SPECIFIC)"/>
    <property type="match status" value="1"/>
</dbReference>
<keyword evidence="3 7" id="KW-0489">Methyltransferase</keyword>